<dbReference type="InterPro" id="IPR000387">
    <property type="entry name" value="Tyr_Pase_dom"/>
</dbReference>
<dbReference type="AlphaFoldDB" id="D9PG85"/>
<proteinExistence type="predicted"/>
<reference evidence="3" key="2">
    <citation type="journal article" date="2011" name="Microb. Ecol.">
        <title>Taxonomic and Functional Metagenomic Profiling of the Microbial Community in the Anoxic Sediment of a Sub-saline Shallow Lake (Laguna de Carrizo, Central Spain).</title>
        <authorList>
            <person name="Ferrer M."/>
            <person name="Guazzaroni M.E."/>
            <person name="Richter M."/>
            <person name="Garcia-Salamanca A."/>
            <person name="Yarza P."/>
            <person name="Suarez-Suarez A."/>
            <person name="Solano J."/>
            <person name="Alcaide M."/>
            <person name="van Dillewijn P."/>
            <person name="Molina-Henares M.A."/>
            <person name="Lopez-Cortes N."/>
            <person name="Al-Ramahi Y."/>
            <person name="Guerrero C."/>
            <person name="Acosta A."/>
            <person name="de Eugenio L.I."/>
            <person name="Martinez V."/>
            <person name="Marques S."/>
            <person name="Rojo F."/>
            <person name="Santero E."/>
            <person name="Genilloud O."/>
            <person name="Perez-Perez J."/>
            <person name="Rossello-Mora R."/>
            <person name="Ramos J.L."/>
        </authorList>
    </citation>
    <scope>NUCLEOTIDE SEQUENCE</scope>
</reference>
<accession>D9PG85</accession>
<dbReference type="SUPFAM" id="SSF52799">
    <property type="entry name" value="(Phosphotyrosine protein) phosphatases II"/>
    <property type="match status" value="1"/>
</dbReference>
<dbReference type="PROSITE" id="PS50056">
    <property type="entry name" value="TYR_PHOSPHATASE_2"/>
    <property type="match status" value="1"/>
</dbReference>
<dbReference type="InterPro" id="IPR029021">
    <property type="entry name" value="Prot-tyrosine_phosphatase-like"/>
</dbReference>
<dbReference type="Gene3D" id="3.90.190.10">
    <property type="entry name" value="Protein tyrosine phosphatase superfamily"/>
    <property type="match status" value="1"/>
</dbReference>
<feature type="compositionally biased region" description="Gly residues" evidence="1">
    <location>
        <begin position="9"/>
        <end position="18"/>
    </location>
</feature>
<dbReference type="Pfam" id="PF22785">
    <property type="entry name" value="Tc-R-P"/>
    <property type="match status" value="1"/>
</dbReference>
<reference evidence="3" key="1">
    <citation type="submission" date="2010-07" db="EMBL/GenBank/DDBJ databases">
        <authorList>
            <consortium name="CONSOLIDER consortium CSD2007-00005"/>
            <person name="Guazzaroni M.-E."/>
            <person name="Richter M."/>
            <person name="Garcia-Salamanca A."/>
            <person name="Yarza P."/>
            <person name="Ferrer M."/>
        </authorList>
    </citation>
    <scope>NUCLEOTIDE SEQUENCE</scope>
</reference>
<evidence type="ECO:0000259" key="2">
    <source>
        <dbReference type="PROSITE" id="PS50056"/>
    </source>
</evidence>
<feature type="domain" description="Tyrosine specific protein phosphatases" evidence="2">
    <location>
        <begin position="75"/>
        <end position="106"/>
    </location>
</feature>
<organism evidence="3">
    <name type="scientific">sediment metagenome</name>
    <dbReference type="NCBI Taxonomy" id="749907"/>
    <lineage>
        <taxon>unclassified sequences</taxon>
        <taxon>metagenomes</taxon>
        <taxon>ecological metagenomes</taxon>
    </lineage>
</organism>
<evidence type="ECO:0000313" key="3">
    <source>
        <dbReference type="EMBL" id="EFK97430.1"/>
    </source>
</evidence>
<protein>
    <recommendedName>
        <fullName evidence="2">Tyrosine specific protein phosphatases domain-containing protein</fullName>
    </recommendedName>
</protein>
<feature type="region of interest" description="Disordered" evidence="1">
    <location>
        <begin position="1"/>
        <end position="22"/>
    </location>
</feature>
<gene>
    <name evidence="3" type="ORF">LDC_0532</name>
</gene>
<sequence length="106" mass="11366">MGDPRPVGRLGGPRGGRGADPLGALSDLRELRELGVRCLASLTESARGFGPLCEQAGLEWLFSPIPEFGVPDDEKAFDELMRELRRRLEQGAAVCVHCYAGSGARA</sequence>
<name>D9PG85_9ZZZZ</name>
<evidence type="ECO:0000256" key="1">
    <source>
        <dbReference type="SAM" id="MobiDB-lite"/>
    </source>
</evidence>
<comment type="caution">
    <text evidence="3">The sequence shown here is derived from an EMBL/GenBank/DDBJ whole genome shotgun (WGS) entry which is preliminary data.</text>
</comment>
<dbReference type="EMBL" id="ADZX01000201">
    <property type="protein sequence ID" value="EFK97430.1"/>
    <property type="molecule type" value="Genomic_DNA"/>
</dbReference>
<feature type="non-terminal residue" evidence="3">
    <location>
        <position position="106"/>
    </location>
</feature>